<evidence type="ECO:0000313" key="1">
    <source>
        <dbReference type="EMBL" id="KAJ8047431.1"/>
    </source>
</evidence>
<organism evidence="1 2">
    <name type="scientific">Holothuria leucospilota</name>
    <name type="common">Black long sea cucumber</name>
    <name type="synonym">Mertensiothuria leucospilota</name>
    <dbReference type="NCBI Taxonomy" id="206669"/>
    <lineage>
        <taxon>Eukaryota</taxon>
        <taxon>Metazoa</taxon>
        <taxon>Echinodermata</taxon>
        <taxon>Eleutherozoa</taxon>
        <taxon>Echinozoa</taxon>
        <taxon>Holothuroidea</taxon>
        <taxon>Aspidochirotacea</taxon>
        <taxon>Aspidochirotida</taxon>
        <taxon>Holothuriidae</taxon>
        <taxon>Holothuria</taxon>
    </lineage>
</organism>
<evidence type="ECO:0000313" key="2">
    <source>
        <dbReference type="Proteomes" id="UP001152320"/>
    </source>
</evidence>
<proteinExistence type="predicted"/>
<protein>
    <submittedName>
        <fullName evidence="1">Uncharacterized protein</fullName>
    </submittedName>
</protein>
<dbReference type="EMBL" id="JAIZAY010000002">
    <property type="protein sequence ID" value="KAJ8047431.1"/>
    <property type="molecule type" value="Genomic_DNA"/>
</dbReference>
<dbReference type="Proteomes" id="UP001152320">
    <property type="component" value="Chromosome 2"/>
</dbReference>
<gene>
    <name evidence="1" type="ORF">HOLleu_06426</name>
</gene>
<dbReference type="AlphaFoldDB" id="A0A9Q1HJJ9"/>
<reference evidence="1" key="1">
    <citation type="submission" date="2021-10" db="EMBL/GenBank/DDBJ databases">
        <title>Tropical sea cucumber genome reveals ecological adaptation and Cuvierian tubules defense mechanism.</title>
        <authorList>
            <person name="Chen T."/>
        </authorList>
    </citation>
    <scope>NUCLEOTIDE SEQUENCE</scope>
    <source>
        <strain evidence="1">Nanhai2018</strain>
        <tissue evidence="1">Muscle</tissue>
    </source>
</reference>
<name>A0A9Q1HJJ9_HOLLE</name>
<accession>A0A9Q1HJJ9</accession>
<keyword evidence="2" id="KW-1185">Reference proteome</keyword>
<sequence>MHLKEPLTNTELEFPSNHGRLCDNYLFRLRKKPIKGTRVFCIPCQGHTTTGQCQDTYVRETKRSLKSRFLENLCPNLISSEVSQYIHIESPGHHINLDEVKIIERERCQEGNLYSGQSAITQ</sequence>
<comment type="caution">
    <text evidence="1">The sequence shown here is derived from an EMBL/GenBank/DDBJ whole genome shotgun (WGS) entry which is preliminary data.</text>
</comment>